<feature type="compositionally biased region" description="Pro residues" evidence="1">
    <location>
        <begin position="26"/>
        <end position="44"/>
    </location>
</feature>
<organism evidence="2 3">
    <name type="scientific">Panicum hallii var. hallii</name>
    <dbReference type="NCBI Taxonomy" id="1504633"/>
    <lineage>
        <taxon>Eukaryota</taxon>
        <taxon>Viridiplantae</taxon>
        <taxon>Streptophyta</taxon>
        <taxon>Embryophyta</taxon>
        <taxon>Tracheophyta</taxon>
        <taxon>Spermatophyta</taxon>
        <taxon>Magnoliopsida</taxon>
        <taxon>Liliopsida</taxon>
        <taxon>Poales</taxon>
        <taxon>Poaceae</taxon>
        <taxon>PACMAD clade</taxon>
        <taxon>Panicoideae</taxon>
        <taxon>Panicodae</taxon>
        <taxon>Paniceae</taxon>
        <taxon>Panicinae</taxon>
        <taxon>Panicum</taxon>
        <taxon>Panicum sect. Panicum</taxon>
    </lineage>
</organism>
<feature type="compositionally biased region" description="Low complexity" evidence="1">
    <location>
        <begin position="77"/>
        <end position="98"/>
    </location>
</feature>
<dbReference type="Proteomes" id="UP000244336">
    <property type="component" value="Chromosome 4"/>
</dbReference>
<proteinExistence type="predicted"/>
<name>A0A2T7DYX7_9POAL</name>
<evidence type="ECO:0000313" key="3">
    <source>
        <dbReference type="Proteomes" id="UP000244336"/>
    </source>
</evidence>
<evidence type="ECO:0000313" key="2">
    <source>
        <dbReference type="EMBL" id="PUZ60768.1"/>
    </source>
</evidence>
<feature type="compositionally biased region" description="Pro residues" evidence="1">
    <location>
        <begin position="99"/>
        <end position="118"/>
    </location>
</feature>
<keyword evidence="3" id="KW-1185">Reference proteome</keyword>
<feature type="region of interest" description="Disordered" evidence="1">
    <location>
        <begin position="1"/>
        <end position="143"/>
    </location>
</feature>
<sequence>MPARSPLPPDPPPTPCPRHATVPSRCTPPPSPLAQPHRPPPDPSSPSLLSVCRPPLPLRLLHRVLGTPPPPPRRQGPSLESISPSRSPSSCPLLSVSPLRPPPSPSSPTPAPRAPHPAPRLRTPSSPRPLPPRRSPHRCHPRRAEKAATILPARVPGPSAASQPPLSYPRIHCICSSHRLYLDASLVTSLPCAAIPRSTCCPTRARRCRRCLPLHKPPVRPLGAIALLACSCLPDSPSASSPISSFQLIEIYSLRILSQL</sequence>
<dbReference type="Gramene" id="PUZ60768">
    <property type="protein sequence ID" value="PUZ60768"/>
    <property type="gene ID" value="GQ55_4G185100"/>
</dbReference>
<dbReference type="EMBL" id="CM009752">
    <property type="protein sequence ID" value="PUZ60768.1"/>
    <property type="molecule type" value="Genomic_DNA"/>
</dbReference>
<gene>
    <name evidence="2" type="ORF">GQ55_4G185100</name>
</gene>
<dbReference type="AlphaFoldDB" id="A0A2T7DYX7"/>
<protein>
    <submittedName>
        <fullName evidence="2">Uncharacterized protein</fullName>
    </submittedName>
</protein>
<feature type="compositionally biased region" description="Pro residues" evidence="1">
    <location>
        <begin position="1"/>
        <end position="16"/>
    </location>
</feature>
<reference evidence="2 3" key="1">
    <citation type="submission" date="2018-04" db="EMBL/GenBank/DDBJ databases">
        <title>WGS assembly of Panicum hallii var. hallii HAL2.</title>
        <authorList>
            <person name="Lovell J."/>
            <person name="Jenkins J."/>
            <person name="Lowry D."/>
            <person name="Mamidi S."/>
            <person name="Sreedasyam A."/>
            <person name="Weng X."/>
            <person name="Barry K."/>
            <person name="Bonette J."/>
            <person name="Campitelli B."/>
            <person name="Daum C."/>
            <person name="Gordon S."/>
            <person name="Gould B."/>
            <person name="Lipzen A."/>
            <person name="MacQueen A."/>
            <person name="Palacio-Mejia J."/>
            <person name="Plott C."/>
            <person name="Shakirov E."/>
            <person name="Shu S."/>
            <person name="Yoshinaga Y."/>
            <person name="Zane M."/>
            <person name="Rokhsar D."/>
            <person name="Grimwood J."/>
            <person name="Schmutz J."/>
            <person name="Juenger T."/>
        </authorList>
    </citation>
    <scope>NUCLEOTIDE SEQUENCE [LARGE SCALE GENOMIC DNA]</scope>
    <source>
        <strain evidence="3">cv. HAL2</strain>
    </source>
</reference>
<feature type="compositionally biased region" description="Basic residues" evidence="1">
    <location>
        <begin position="134"/>
        <end position="143"/>
    </location>
</feature>
<evidence type="ECO:0000256" key="1">
    <source>
        <dbReference type="SAM" id="MobiDB-lite"/>
    </source>
</evidence>
<accession>A0A2T7DYX7</accession>